<evidence type="ECO:0000256" key="6">
    <source>
        <dbReference type="ARBA" id="ARBA00022605"/>
    </source>
</evidence>
<keyword evidence="8 19" id="KW-0210">Decarboxylase</keyword>
<dbReference type="AlphaFoldDB" id="A0A1H1V2R1"/>
<keyword evidence="11 22" id="KW-0560">Oxidoreductase</keyword>
<comment type="catalytic activity">
    <reaction evidence="18">
        <text>L-homoserine + NAD(+) = L-aspartate 4-semialdehyde + NADH + H(+)</text>
        <dbReference type="Rhea" id="RHEA:15757"/>
        <dbReference type="ChEBI" id="CHEBI:15378"/>
        <dbReference type="ChEBI" id="CHEBI:57476"/>
        <dbReference type="ChEBI" id="CHEBI:57540"/>
        <dbReference type="ChEBI" id="CHEBI:57945"/>
        <dbReference type="ChEBI" id="CHEBI:537519"/>
        <dbReference type="EC" id="1.1.1.3"/>
    </reaction>
    <physiologicalReaction direction="right-to-left" evidence="18">
        <dbReference type="Rhea" id="RHEA:15759"/>
    </physiologicalReaction>
</comment>
<feature type="active site" description="Proton donor" evidence="21">
    <location>
        <position position="399"/>
    </location>
</feature>
<evidence type="ECO:0000256" key="17">
    <source>
        <dbReference type="ARBA" id="ARBA00048841"/>
    </source>
</evidence>
<protein>
    <recommendedName>
        <fullName evidence="19 20">Diaminopimelate decarboxylase</fullName>
        <shortName evidence="19">DAP decarboxylase</shortName>
        <shortName evidence="19">DAPDC</shortName>
        <ecNumber evidence="19 20">4.1.1.20</ecNumber>
    </recommendedName>
</protein>
<evidence type="ECO:0000256" key="18">
    <source>
        <dbReference type="ARBA" id="ARBA00049031"/>
    </source>
</evidence>
<keyword evidence="10 19" id="KW-0663">Pyridoxal phosphate</keyword>
<dbReference type="FunFam" id="3.30.360.10:FF:000005">
    <property type="entry name" value="Homoserine dehydrogenase"/>
    <property type="match status" value="1"/>
</dbReference>
<evidence type="ECO:0000256" key="19">
    <source>
        <dbReference type="HAMAP-Rule" id="MF_02120"/>
    </source>
</evidence>
<feature type="binding site" evidence="19">
    <location>
        <position position="400"/>
    </location>
    <ligand>
        <name>substrate</name>
    </ligand>
</feature>
<comment type="catalytic activity">
    <reaction evidence="19 23">
        <text>meso-2,6-diaminopimelate + H(+) = L-lysine + CO2</text>
        <dbReference type="Rhea" id="RHEA:15101"/>
        <dbReference type="ChEBI" id="CHEBI:15378"/>
        <dbReference type="ChEBI" id="CHEBI:16526"/>
        <dbReference type="ChEBI" id="CHEBI:32551"/>
        <dbReference type="ChEBI" id="CHEBI:57791"/>
        <dbReference type="EC" id="4.1.1.20"/>
    </reaction>
</comment>
<evidence type="ECO:0000256" key="3">
    <source>
        <dbReference type="ARBA" id="ARBA00005056"/>
    </source>
</evidence>
<dbReference type="EC" id="4.1.1.20" evidence="19 20"/>
<dbReference type="Gene3D" id="3.30.70.260">
    <property type="match status" value="1"/>
</dbReference>
<evidence type="ECO:0000256" key="23">
    <source>
        <dbReference type="RuleBase" id="RU003738"/>
    </source>
</evidence>
<dbReference type="UniPathway" id="UPA00034">
    <property type="reaction ID" value="UER00027"/>
</dbReference>
<feature type="binding site" evidence="19">
    <location>
        <position position="328"/>
    </location>
    <ligand>
        <name>substrate</name>
    </ligand>
</feature>
<evidence type="ECO:0000256" key="12">
    <source>
        <dbReference type="ARBA" id="ARBA00023053"/>
    </source>
</evidence>
<keyword evidence="15 19" id="KW-0456">Lyase</keyword>
<dbReference type="SUPFAM" id="SSF55347">
    <property type="entry name" value="Glyceraldehyde-3-phosphate dehydrogenase-like, C-terminal domain"/>
    <property type="match status" value="1"/>
</dbReference>
<keyword evidence="13 19" id="KW-0457">Lysine biosynthesis</keyword>
<dbReference type="NCBIfam" id="NF004976">
    <property type="entry name" value="PRK06349.1"/>
    <property type="match status" value="1"/>
</dbReference>
<dbReference type="Pfam" id="PF00278">
    <property type="entry name" value="Orn_DAP_Arg_deC"/>
    <property type="match status" value="1"/>
</dbReference>
<dbReference type="InterPro" id="IPR001342">
    <property type="entry name" value="HDH_cat"/>
</dbReference>
<dbReference type="InterPro" id="IPR000183">
    <property type="entry name" value="Orn/DAP/Arg_de-COase"/>
</dbReference>
<evidence type="ECO:0000256" key="11">
    <source>
        <dbReference type="ARBA" id="ARBA00023002"/>
    </source>
</evidence>
<feature type="binding site" evidence="19">
    <location>
        <begin position="325"/>
        <end position="328"/>
    </location>
    <ligand>
        <name>pyridoxal 5'-phosphate</name>
        <dbReference type="ChEBI" id="CHEBI:597326"/>
    </ligand>
</feature>
<evidence type="ECO:0000256" key="5">
    <source>
        <dbReference type="ARBA" id="ARBA00006753"/>
    </source>
</evidence>
<dbReference type="Proteomes" id="UP000199597">
    <property type="component" value="Chromosome I"/>
</dbReference>
<dbReference type="GO" id="GO:0009088">
    <property type="term" value="P:threonine biosynthetic process"/>
    <property type="evidence" value="ECO:0007669"/>
    <property type="project" value="UniProtKB-UniPathway"/>
</dbReference>
<comment type="cofactor">
    <cofactor evidence="2 19 21 23">
        <name>pyridoxal 5'-phosphate</name>
        <dbReference type="ChEBI" id="CHEBI:597326"/>
    </cofactor>
</comment>
<evidence type="ECO:0000256" key="10">
    <source>
        <dbReference type="ARBA" id="ARBA00022898"/>
    </source>
</evidence>
<feature type="binding site" evidence="19">
    <location>
        <position position="429"/>
    </location>
    <ligand>
        <name>pyridoxal 5'-phosphate</name>
        <dbReference type="ChEBI" id="CHEBI:597326"/>
    </ligand>
</feature>
<evidence type="ECO:0000256" key="8">
    <source>
        <dbReference type="ARBA" id="ARBA00022793"/>
    </source>
</evidence>
<feature type="domain" description="ACT" evidence="25">
    <location>
        <begin position="843"/>
        <end position="922"/>
    </location>
</feature>
<name>A0A1H1V2R1_9MICO</name>
<keyword evidence="9 22" id="KW-0521">NADP</keyword>
<evidence type="ECO:0000256" key="4">
    <source>
        <dbReference type="ARBA" id="ARBA00005062"/>
    </source>
</evidence>
<dbReference type="InterPro" id="IPR045865">
    <property type="entry name" value="ACT-like_dom_sf"/>
</dbReference>
<dbReference type="FunFam" id="3.20.20.10:FF:000003">
    <property type="entry name" value="Diaminopimelate decarboxylase"/>
    <property type="match status" value="1"/>
</dbReference>
<sequence>MPAHIAGTLHATPAPVWLPYPDDVNALLPSLWSDNVTKSADGVLTIAGHPVTELAEQYGTPTLVMDVADFRSRAGTYLSTFSNAFSVEKGLAGADVFYAGKAFLCTAVARWVHEAGLGLDTCSLGEMMIARAAGVPGDRVGLHGNNKSAAELEYALDYGVSRIFVDSLDEVARLESIAGARGTVAPVMLRVTVGVEAHTHDFIATAHEDQKFGLSLADGTAARAARLVAESEHLRLDGLHSHIGSQIFDISGFQVAAARVLAFRAEIMGEHGIDLPDVDLGGGFGIRYTSQDTPIPVAEMAEELAAVVAKECRGLGTSVPRISIEPGRAIVSPAVFTLYEVGTVKQVSTDSGPRTYVAVDGGMSDNIRTALYDADYSCTLANRNSEAEPAIVRVVGKHCESGDIIVRDEYMGADVTAGDLVAVPTTGAYCRSLANNYNHLPRPGVLAVEADRVEWIVTPRTTRRCSPPTRAWPGRSTELMSVRDKSEKGEEMQALKVAMLGCGVVGTEVAARIQNRAEGLAERIGAPLELSAIVVRDDSKTRPGIDEKLLTTDAEAAINGADIVVELMGGIEPARSLITAALRQGSSVVTANKALLAASYGQLMSAADAAGVRLEHEAAVAGAIPIIRPVGDSLAGDRIERIMGIVNGTTNYILDQMDSEGWDFEQALTAAQELGYAEADPTADIGGHDAAAKAAILSSLAFHAPVSIDDVHVEGIEDITAEMVETARDQGFVIKLLAVCERVASSPAGPGLSARVYPALLDRNHALASVRGAFNAVFIEADAAGQLMFYGQGAGGAPTASAVLGDLVSVARRKVLGGRGQYERPFHEDYPILPISAITTRYHITLDVVDRPGVLAAVSEVFADEGASIELMRQTIGDIDEEGVQHAKLVLATHSNTDSTLQKTVDRLIDLPVVHTVKSVIRVEGQ</sequence>
<evidence type="ECO:0000313" key="27">
    <source>
        <dbReference type="Proteomes" id="UP000199597"/>
    </source>
</evidence>
<dbReference type="CDD" id="cd04881">
    <property type="entry name" value="ACT_HSDH-Hom"/>
    <property type="match status" value="1"/>
</dbReference>
<dbReference type="STRING" id="1136497.SAMN04489752_2520"/>
<evidence type="ECO:0000256" key="24">
    <source>
        <dbReference type="RuleBase" id="RU004171"/>
    </source>
</evidence>
<comment type="subunit">
    <text evidence="19">Homodimer.</text>
</comment>
<dbReference type="Gene3D" id="3.20.20.10">
    <property type="entry name" value="Alanine racemase"/>
    <property type="match status" value="1"/>
</dbReference>
<feature type="binding site" evidence="19">
    <location>
        <position position="372"/>
    </location>
    <ligand>
        <name>substrate</name>
    </ligand>
</feature>
<dbReference type="InterPro" id="IPR022643">
    <property type="entry name" value="De-COase2_C"/>
</dbReference>
<evidence type="ECO:0000256" key="21">
    <source>
        <dbReference type="PIRSR" id="PIRSR600183-50"/>
    </source>
</evidence>
<evidence type="ECO:0000256" key="9">
    <source>
        <dbReference type="ARBA" id="ARBA00022857"/>
    </source>
</evidence>
<dbReference type="PRINTS" id="PR01179">
    <property type="entry name" value="ODADCRBXLASE"/>
</dbReference>
<dbReference type="Gene3D" id="3.30.360.10">
    <property type="entry name" value="Dihydrodipicolinate Reductase, domain 2"/>
    <property type="match status" value="1"/>
</dbReference>
<dbReference type="GO" id="GO:0008836">
    <property type="term" value="F:diaminopimelate decarboxylase activity"/>
    <property type="evidence" value="ECO:0007669"/>
    <property type="project" value="UniProtKB-UniRule"/>
</dbReference>
<dbReference type="SUPFAM" id="SSF50621">
    <property type="entry name" value="Alanine racemase C-terminal domain-like"/>
    <property type="match status" value="1"/>
</dbReference>
<dbReference type="InterPro" id="IPR019811">
    <property type="entry name" value="HDH_CS"/>
</dbReference>
<evidence type="ECO:0000256" key="1">
    <source>
        <dbReference type="ARBA" id="ARBA00001920"/>
    </source>
</evidence>
<dbReference type="Pfam" id="PF00742">
    <property type="entry name" value="Homoserine_dh"/>
    <property type="match status" value="1"/>
</dbReference>
<keyword evidence="14 22" id="KW-0486">Methionine biosynthesis</keyword>
<dbReference type="InterPro" id="IPR002986">
    <property type="entry name" value="DAP_deCOOHase_LysA"/>
</dbReference>
<dbReference type="SUPFAM" id="SSF51419">
    <property type="entry name" value="PLP-binding barrel"/>
    <property type="match status" value="1"/>
</dbReference>
<gene>
    <name evidence="19" type="primary">lysA</name>
    <name evidence="26" type="ORF">SAMN04489752_2520</name>
</gene>
<dbReference type="InterPro" id="IPR022644">
    <property type="entry name" value="De-COase2_N"/>
</dbReference>
<feature type="binding site" evidence="19">
    <location>
        <position position="429"/>
    </location>
    <ligand>
        <name>substrate</name>
    </ligand>
</feature>
<dbReference type="GO" id="GO:0004412">
    <property type="term" value="F:homoserine dehydrogenase activity"/>
    <property type="evidence" value="ECO:0007669"/>
    <property type="project" value="UniProtKB-EC"/>
</dbReference>
<keyword evidence="12" id="KW-0915">Sodium</keyword>
<dbReference type="NCBIfam" id="TIGR01048">
    <property type="entry name" value="lysA"/>
    <property type="match status" value="1"/>
</dbReference>
<dbReference type="SUPFAM" id="SSF51735">
    <property type="entry name" value="NAD(P)-binding Rossmann-fold domains"/>
    <property type="match status" value="1"/>
</dbReference>
<keyword evidence="6 19" id="KW-0028">Amino-acid biosynthesis</keyword>
<dbReference type="PANTHER" id="PTHR43331:SF1">
    <property type="entry name" value="HOMOSERINE DEHYDROGENASE"/>
    <property type="match status" value="1"/>
</dbReference>
<dbReference type="InterPro" id="IPR022653">
    <property type="entry name" value="De-COase2_pyr-phos_BS"/>
</dbReference>
<dbReference type="InterPro" id="IPR002912">
    <property type="entry name" value="ACT_dom"/>
</dbReference>
<evidence type="ECO:0000256" key="15">
    <source>
        <dbReference type="ARBA" id="ARBA00023239"/>
    </source>
</evidence>
<evidence type="ECO:0000256" key="2">
    <source>
        <dbReference type="ARBA" id="ARBA00001933"/>
    </source>
</evidence>
<accession>A0A1H1V2R1</accession>
<dbReference type="Pfam" id="PF02784">
    <property type="entry name" value="Orn_Arg_deC_N"/>
    <property type="match status" value="1"/>
</dbReference>
<feature type="binding site" evidence="19">
    <location>
        <position position="283"/>
    </location>
    <ligand>
        <name>pyridoxal 5'-phosphate</name>
        <dbReference type="ChEBI" id="CHEBI:597326"/>
    </ligand>
</feature>
<comment type="catalytic activity">
    <reaction evidence="17">
        <text>L-homoserine + NADP(+) = L-aspartate 4-semialdehyde + NADPH + H(+)</text>
        <dbReference type="Rhea" id="RHEA:15761"/>
        <dbReference type="ChEBI" id="CHEBI:15378"/>
        <dbReference type="ChEBI" id="CHEBI:57476"/>
        <dbReference type="ChEBI" id="CHEBI:57783"/>
        <dbReference type="ChEBI" id="CHEBI:58349"/>
        <dbReference type="ChEBI" id="CHEBI:537519"/>
        <dbReference type="EC" id="1.1.1.3"/>
    </reaction>
    <physiologicalReaction direction="right-to-left" evidence="17">
        <dbReference type="Rhea" id="RHEA:15763"/>
    </physiologicalReaction>
</comment>
<keyword evidence="7 22" id="KW-0791">Threonine biosynthesis</keyword>
<evidence type="ECO:0000256" key="16">
    <source>
        <dbReference type="ARBA" id="ARBA00044930"/>
    </source>
</evidence>
<dbReference type="HAMAP" id="MF_02120">
    <property type="entry name" value="LysA"/>
    <property type="match status" value="1"/>
</dbReference>
<dbReference type="InterPro" id="IPR005106">
    <property type="entry name" value="Asp/hSer_DH_NAD-bd"/>
</dbReference>
<dbReference type="GO" id="GO:0009089">
    <property type="term" value="P:lysine biosynthetic process via diaminopimelate"/>
    <property type="evidence" value="ECO:0007669"/>
    <property type="project" value="UniProtKB-UniRule"/>
</dbReference>
<dbReference type="Gene3D" id="3.40.50.720">
    <property type="entry name" value="NAD(P)-binding Rossmann-like Domain"/>
    <property type="match status" value="1"/>
</dbReference>
<comment type="function">
    <text evidence="16">Catalyzes the conversion of L-aspartate-beta-semialdehyde (L-Asa) to L-homoserine (L-Hse), the third step in the biosynthesis of threonine and methionine from aspartate.</text>
</comment>
<dbReference type="EMBL" id="LT629766">
    <property type="protein sequence ID" value="SDS78973.1"/>
    <property type="molecule type" value="Genomic_DNA"/>
</dbReference>
<dbReference type="InterPro" id="IPR009006">
    <property type="entry name" value="Ala_racemase/Decarboxylase_C"/>
</dbReference>
<comment type="cofactor">
    <cofactor evidence="1">
        <name>a metal cation</name>
        <dbReference type="ChEBI" id="CHEBI:25213"/>
    </cofactor>
</comment>
<dbReference type="Pfam" id="PF01842">
    <property type="entry name" value="ACT"/>
    <property type="match status" value="1"/>
</dbReference>
<dbReference type="GO" id="GO:0050661">
    <property type="term" value="F:NADP binding"/>
    <property type="evidence" value="ECO:0007669"/>
    <property type="project" value="InterPro"/>
</dbReference>
<dbReference type="UniPathway" id="UPA00051">
    <property type="reaction ID" value="UER00465"/>
</dbReference>
<dbReference type="InterPro" id="IPR022657">
    <property type="entry name" value="De-COase2_CS"/>
</dbReference>
<comment type="pathway">
    <text evidence="4 22">Amino-acid biosynthesis; L-methionine biosynthesis via de novo pathway; L-homoserine from L-aspartate: step 3/3.</text>
</comment>
<evidence type="ECO:0000256" key="22">
    <source>
        <dbReference type="RuleBase" id="RU000579"/>
    </source>
</evidence>
<comment type="function">
    <text evidence="19">Specifically catalyzes the decarboxylation of meso-diaminopimelate (meso-DAP) to L-lysine.</text>
</comment>
<dbReference type="PROSITE" id="PS01042">
    <property type="entry name" value="HOMOSER_DHGENASE"/>
    <property type="match status" value="1"/>
</dbReference>
<dbReference type="Gene3D" id="2.40.37.10">
    <property type="entry name" value="Lyase, Ornithine Decarboxylase, Chain A, domain 1"/>
    <property type="match status" value="1"/>
</dbReference>
<dbReference type="CDD" id="cd06828">
    <property type="entry name" value="PLPDE_III_DapDC"/>
    <property type="match status" value="1"/>
</dbReference>
<evidence type="ECO:0000259" key="25">
    <source>
        <dbReference type="PROSITE" id="PS51671"/>
    </source>
</evidence>
<evidence type="ECO:0000256" key="7">
    <source>
        <dbReference type="ARBA" id="ARBA00022697"/>
    </source>
</evidence>
<feature type="binding site" evidence="19">
    <location>
        <position position="368"/>
    </location>
    <ligand>
        <name>substrate</name>
    </ligand>
</feature>
<comment type="similarity">
    <text evidence="19">Belongs to the Orn/Lys/Arg decarboxylase class-II family. LysA subfamily.</text>
</comment>
<proteinExistence type="inferred from homology"/>
<dbReference type="PROSITE" id="PS00878">
    <property type="entry name" value="ODR_DC_2_1"/>
    <property type="match status" value="1"/>
</dbReference>
<dbReference type="PROSITE" id="PS00879">
    <property type="entry name" value="ODR_DC_2_2"/>
    <property type="match status" value="1"/>
</dbReference>
<dbReference type="UniPathway" id="UPA00050">
    <property type="reaction ID" value="UER00063"/>
</dbReference>
<dbReference type="PROSITE" id="PS51671">
    <property type="entry name" value="ACT"/>
    <property type="match status" value="1"/>
</dbReference>
<comment type="similarity">
    <text evidence="5 24">Belongs to the homoserine dehydrogenase family.</text>
</comment>
<reference evidence="27" key="1">
    <citation type="submission" date="2016-10" db="EMBL/GenBank/DDBJ databases">
        <authorList>
            <person name="Varghese N."/>
            <person name="Submissions S."/>
        </authorList>
    </citation>
    <scope>NUCLEOTIDE SEQUENCE [LARGE SCALE GENOMIC DNA]</scope>
    <source>
        <strain evidence="27">DSM 23676</strain>
    </source>
</reference>
<dbReference type="InterPro" id="IPR036291">
    <property type="entry name" value="NAD(P)-bd_dom_sf"/>
</dbReference>
<dbReference type="PRINTS" id="PR01181">
    <property type="entry name" value="DAPDCRBXLASE"/>
</dbReference>
<evidence type="ECO:0000256" key="13">
    <source>
        <dbReference type="ARBA" id="ARBA00023154"/>
    </source>
</evidence>
<keyword evidence="27" id="KW-1185">Reference proteome</keyword>
<dbReference type="SUPFAM" id="SSF55021">
    <property type="entry name" value="ACT-like"/>
    <property type="match status" value="1"/>
</dbReference>
<comment type="pathway">
    <text evidence="19 23">Amino-acid biosynthesis; L-lysine biosynthesis via DAP pathway; L-lysine from DL-2,6-diaminopimelate: step 1/1.</text>
</comment>
<evidence type="ECO:0000256" key="20">
    <source>
        <dbReference type="NCBIfam" id="TIGR01048"/>
    </source>
</evidence>
<dbReference type="InterPro" id="IPR029066">
    <property type="entry name" value="PLP-binding_barrel"/>
</dbReference>
<evidence type="ECO:0000256" key="14">
    <source>
        <dbReference type="ARBA" id="ARBA00023167"/>
    </source>
</evidence>
<comment type="pathway">
    <text evidence="3 22">Amino-acid biosynthesis; L-threonine biosynthesis; L-threonine from L-aspartate: step 3/5.</text>
</comment>
<dbReference type="GO" id="GO:0030170">
    <property type="term" value="F:pyridoxal phosphate binding"/>
    <property type="evidence" value="ECO:0007669"/>
    <property type="project" value="UniProtKB-UniRule"/>
</dbReference>
<dbReference type="PANTHER" id="PTHR43331">
    <property type="entry name" value="HOMOSERINE DEHYDROGENASE"/>
    <property type="match status" value="1"/>
</dbReference>
<organism evidence="26 27">
    <name type="scientific">Brevibacterium siliguriense</name>
    <dbReference type="NCBI Taxonomy" id="1136497"/>
    <lineage>
        <taxon>Bacteria</taxon>
        <taxon>Bacillati</taxon>
        <taxon>Actinomycetota</taxon>
        <taxon>Actinomycetes</taxon>
        <taxon>Micrococcales</taxon>
        <taxon>Brevibacteriaceae</taxon>
        <taxon>Brevibacterium</taxon>
    </lineage>
</organism>
<dbReference type="GO" id="GO:0009086">
    <property type="term" value="P:methionine biosynthetic process"/>
    <property type="evidence" value="ECO:0007669"/>
    <property type="project" value="UniProtKB-KW"/>
</dbReference>
<feature type="modified residue" description="N6-(pyridoxal phosphate)lysine" evidence="19 21">
    <location>
        <position position="101"/>
    </location>
</feature>
<evidence type="ECO:0000313" key="26">
    <source>
        <dbReference type="EMBL" id="SDS78973.1"/>
    </source>
</evidence>
<dbReference type="Pfam" id="PF03447">
    <property type="entry name" value="NAD_binding_3"/>
    <property type="match status" value="1"/>
</dbReference>